<sequence length="70" mass="7569">MPKGVSCSVANCSYWAQGNQCGADQIMIDIDSHSKVNLDSEFAGEEFGSNHQDTAPESADTCCHTFKPKE</sequence>
<evidence type="ECO:0000313" key="3">
    <source>
        <dbReference type="Proteomes" id="UP000838686"/>
    </source>
</evidence>
<protein>
    <recommendedName>
        <fullName evidence="1">DUF1540 domain-containing protein</fullName>
    </recommendedName>
</protein>
<comment type="caution">
    <text evidence="2">The sequence shown here is derived from an EMBL/GenBank/DDBJ whole genome shotgun (WGS) entry which is preliminary data.</text>
</comment>
<reference evidence="2" key="1">
    <citation type="submission" date="2022-01" db="EMBL/GenBank/DDBJ databases">
        <authorList>
            <person name="Criscuolo A."/>
        </authorList>
    </citation>
    <scope>NUCLEOTIDE SEQUENCE</scope>
    <source>
        <strain evidence="2">CIP111893</strain>
    </source>
</reference>
<keyword evidence="3" id="KW-1185">Reference proteome</keyword>
<dbReference type="Proteomes" id="UP000838686">
    <property type="component" value="Unassembled WGS sequence"/>
</dbReference>
<gene>
    <name evidence="2" type="ORF">PAECIP111893_03750</name>
</gene>
<accession>A0ABM9CJH3</accession>
<dbReference type="InterPro" id="IPR011437">
    <property type="entry name" value="DUF1540"/>
</dbReference>
<dbReference type="Pfam" id="PF07561">
    <property type="entry name" value="DUF1540"/>
    <property type="match status" value="1"/>
</dbReference>
<evidence type="ECO:0000313" key="2">
    <source>
        <dbReference type="EMBL" id="CAH1213993.1"/>
    </source>
</evidence>
<proteinExistence type="predicted"/>
<organism evidence="2 3">
    <name type="scientific">Paenibacillus plantiphilus</name>
    <dbReference type="NCBI Taxonomy" id="2905650"/>
    <lineage>
        <taxon>Bacteria</taxon>
        <taxon>Bacillati</taxon>
        <taxon>Bacillota</taxon>
        <taxon>Bacilli</taxon>
        <taxon>Bacillales</taxon>
        <taxon>Paenibacillaceae</taxon>
        <taxon>Paenibacillus</taxon>
    </lineage>
</organism>
<dbReference type="EMBL" id="CAKMMF010000022">
    <property type="protein sequence ID" value="CAH1213993.1"/>
    <property type="molecule type" value="Genomic_DNA"/>
</dbReference>
<dbReference type="RefSeq" id="WP_236344110.1">
    <property type="nucleotide sequence ID" value="NZ_CAKMMF010000022.1"/>
</dbReference>
<feature type="domain" description="DUF1540" evidence="1">
    <location>
        <begin position="5"/>
        <end position="66"/>
    </location>
</feature>
<name>A0ABM9CJH3_9BACL</name>
<evidence type="ECO:0000259" key="1">
    <source>
        <dbReference type="Pfam" id="PF07561"/>
    </source>
</evidence>